<dbReference type="InterPro" id="IPR050090">
    <property type="entry name" value="Tyrosine_recombinase_XerCD"/>
</dbReference>
<evidence type="ECO:0000259" key="6">
    <source>
        <dbReference type="PROSITE" id="PS51900"/>
    </source>
</evidence>
<dbReference type="KEGG" id="lack:FLP15_00395"/>
<feature type="domain" description="Tyr recombinase" evidence="5">
    <location>
        <begin position="180"/>
        <end position="388"/>
    </location>
</feature>
<gene>
    <name evidence="7" type="ORF">FLP15_00395</name>
</gene>
<evidence type="ECO:0000256" key="4">
    <source>
        <dbReference type="PROSITE-ProRule" id="PRU01248"/>
    </source>
</evidence>
<sequence length="418" mass="48732">MATKNGLRIYPEKSTGKSKYRVVMDYYHPQEERWKQVTCGTDSTTKKSLEGIKNKLSLKVEKILGESGKSKTGLTVAEAMAEWLATRKGAVADGTHVEDLHVVRPFVAQFGRWKVSKVEKDHVKDYLLALSIAPASMKNYRSRLNLFFEFCEDEGYIKESPVYRLRMPKHMETLEEKKKREDKNFTVDEMRMLLTAMETRADLARTEETRQNNWRKRYFMEFQFLMGDRISESVGLRGQDIDFDKGVLHLRTQLDVVNSRSGSPKLKTLKTKHSERDILLKRRELEIIHWFIERNDEDAEFIFLSEKGALMKGTVINTYLKRFCDVLPYKLKSSFVSHALRHGNVMLQKELGIDEQVIVQRGGWSDTQMISRVYGRHVTPVLLERADLALKDFSLQNSRNIHEKTDEIWDLRRSKRTG</sequence>
<dbReference type="EMBL" id="CP041356">
    <property type="protein sequence ID" value="QDK69906.1"/>
    <property type="molecule type" value="Genomic_DNA"/>
</dbReference>
<evidence type="ECO:0000256" key="3">
    <source>
        <dbReference type="ARBA" id="ARBA00023172"/>
    </source>
</evidence>
<dbReference type="PROSITE" id="PS51898">
    <property type="entry name" value="TYR_RECOMBINASE"/>
    <property type="match status" value="1"/>
</dbReference>
<name>A0A514Z5N2_9LACT</name>
<dbReference type="InterPro" id="IPR011010">
    <property type="entry name" value="DNA_brk_join_enz"/>
</dbReference>
<dbReference type="InterPro" id="IPR010998">
    <property type="entry name" value="Integrase_recombinase_N"/>
</dbReference>
<dbReference type="GO" id="GO:0015074">
    <property type="term" value="P:DNA integration"/>
    <property type="evidence" value="ECO:0007669"/>
    <property type="project" value="InterPro"/>
</dbReference>
<evidence type="ECO:0000313" key="8">
    <source>
        <dbReference type="Proteomes" id="UP000315128"/>
    </source>
</evidence>
<dbReference type="Pfam" id="PF00589">
    <property type="entry name" value="Phage_integrase"/>
    <property type="match status" value="1"/>
</dbReference>
<dbReference type="GO" id="GO:0006310">
    <property type="term" value="P:DNA recombination"/>
    <property type="evidence" value="ECO:0007669"/>
    <property type="project" value="UniProtKB-KW"/>
</dbReference>
<dbReference type="InterPro" id="IPR044068">
    <property type="entry name" value="CB"/>
</dbReference>
<proteinExistence type="inferred from homology"/>
<evidence type="ECO:0000256" key="1">
    <source>
        <dbReference type="ARBA" id="ARBA00008857"/>
    </source>
</evidence>
<organism evidence="7 8">
    <name type="scientific">Lactococcus protaetiae</name>
    <dbReference type="NCBI Taxonomy" id="2592653"/>
    <lineage>
        <taxon>Bacteria</taxon>
        <taxon>Bacillati</taxon>
        <taxon>Bacillota</taxon>
        <taxon>Bacilli</taxon>
        <taxon>Lactobacillales</taxon>
        <taxon>Streptococcaceae</taxon>
        <taxon>Lactococcus</taxon>
    </lineage>
</organism>
<dbReference type="PROSITE" id="PS51900">
    <property type="entry name" value="CB"/>
    <property type="match status" value="1"/>
</dbReference>
<dbReference type="PANTHER" id="PTHR30349">
    <property type="entry name" value="PHAGE INTEGRASE-RELATED"/>
    <property type="match status" value="1"/>
</dbReference>
<comment type="similarity">
    <text evidence="1">Belongs to the 'phage' integrase family.</text>
</comment>
<keyword evidence="3" id="KW-0233">DNA recombination</keyword>
<dbReference type="InterPro" id="IPR013762">
    <property type="entry name" value="Integrase-like_cat_sf"/>
</dbReference>
<keyword evidence="2 4" id="KW-0238">DNA-binding</keyword>
<dbReference type="SUPFAM" id="SSF56349">
    <property type="entry name" value="DNA breaking-rejoining enzymes"/>
    <property type="match status" value="1"/>
</dbReference>
<dbReference type="Gene3D" id="1.10.150.130">
    <property type="match status" value="1"/>
</dbReference>
<feature type="domain" description="Core-binding (CB)" evidence="6">
    <location>
        <begin position="74"/>
        <end position="152"/>
    </location>
</feature>
<dbReference type="Proteomes" id="UP000315128">
    <property type="component" value="Chromosome"/>
</dbReference>
<keyword evidence="8" id="KW-1185">Reference proteome</keyword>
<dbReference type="PANTHER" id="PTHR30349:SF41">
    <property type="entry name" value="INTEGRASE_RECOMBINASE PROTEIN MJ0367-RELATED"/>
    <property type="match status" value="1"/>
</dbReference>
<accession>A0A514Z5N2</accession>
<evidence type="ECO:0000256" key="2">
    <source>
        <dbReference type="ARBA" id="ARBA00023125"/>
    </source>
</evidence>
<dbReference type="Gene3D" id="1.10.443.10">
    <property type="entry name" value="Intergrase catalytic core"/>
    <property type="match status" value="1"/>
</dbReference>
<dbReference type="OrthoDB" id="9803188at2"/>
<dbReference type="RefSeq" id="WP_142765573.1">
    <property type="nucleotide sequence ID" value="NZ_CP041356.1"/>
</dbReference>
<dbReference type="InterPro" id="IPR002104">
    <property type="entry name" value="Integrase_catalytic"/>
</dbReference>
<dbReference type="AlphaFoldDB" id="A0A514Z5N2"/>
<dbReference type="GO" id="GO:0003677">
    <property type="term" value="F:DNA binding"/>
    <property type="evidence" value="ECO:0007669"/>
    <property type="project" value="UniProtKB-UniRule"/>
</dbReference>
<protein>
    <submittedName>
        <fullName evidence="7">Tyrosine-type recombinase/integrase</fullName>
    </submittedName>
</protein>
<evidence type="ECO:0000313" key="7">
    <source>
        <dbReference type="EMBL" id="QDK69906.1"/>
    </source>
</evidence>
<reference evidence="7 8" key="1">
    <citation type="submission" date="2019-07" db="EMBL/GenBank/DDBJ databases">
        <title>Genome sequencing of KACC 19320.</title>
        <authorList>
            <person name="Heo J."/>
            <person name="Kim S.-J."/>
            <person name="Kim J.-S."/>
            <person name="Hong S.-B."/>
            <person name="Kwon S.-W."/>
        </authorList>
    </citation>
    <scope>NUCLEOTIDE SEQUENCE [LARGE SCALE GENOMIC DNA]</scope>
    <source>
        <strain evidence="7 8">KACC 19320</strain>
    </source>
</reference>
<evidence type="ECO:0000259" key="5">
    <source>
        <dbReference type="PROSITE" id="PS51898"/>
    </source>
</evidence>